<evidence type="ECO:0000313" key="2">
    <source>
        <dbReference type="EMBL" id="MBO0517924.1"/>
    </source>
</evidence>
<sequence length="73" mass="7903">RPFIDLRVLSGNAPLLATYVRQLLTAVTSYAFLYGFTQWLEDGRALNASTAGLLLLPMSVAAITVTAFTGRRA</sequence>
<dbReference type="SUPFAM" id="SSF103473">
    <property type="entry name" value="MFS general substrate transporter"/>
    <property type="match status" value="1"/>
</dbReference>
<keyword evidence="1" id="KW-0812">Transmembrane</keyword>
<dbReference type="InterPro" id="IPR036259">
    <property type="entry name" value="MFS_trans_sf"/>
</dbReference>
<dbReference type="EMBL" id="JAFLRJ010000998">
    <property type="protein sequence ID" value="MBO0517924.1"/>
    <property type="molecule type" value="Genomic_DNA"/>
</dbReference>
<feature type="non-terminal residue" evidence="2">
    <location>
        <position position="1"/>
    </location>
</feature>
<organism evidence="2 3">
    <name type="scientific">Streptomyces beijiangensis</name>
    <dbReference type="NCBI Taxonomy" id="163361"/>
    <lineage>
        <taxon>Bacteria</taxon>
        <taxon>Bacillati</taxon>
        <taxon>Actinomycetota</taxon>
        <taxon>Actinomycetes</taxon>
        <taxon>Kitasatosporales</taxon>
        <taxon>Streptomycetaceae</taxon>
        <taxon>Streptomyces</taxon>
    </lineage>
</organism>
<protein>
    <submittedName>
        <fullName evidence="2">MFS transporter</fullName>
    </submittedName>
</protein>
<proteinExistence type="predicted"/>
<feature type="transmembrane region" description="Helical" evidence="1">
    <location>
        <begin position="12"/>
        <end position="33"/>
    </location>
</feature>
<accession>A0A939JNK8</accession>
<feature type="non-terminal residue" evidence="2">
    <location>
        <position position="73"/>
    </location>
</feature>
<gene>
    <name evidence="2" type="ORF">J0695_40260</name>
</gene>
<dbReference type="Proteomes" id="UP000664167">
    <property type="component" value="Unassembled WGS sequence"/>
</dbReference>
<dbReference type="AlphaFoldDB" id="A0A939JNK8"/>
<reference evidence="2" key="1">
    <citation type="submission" date="2021-03" db="EMBL/GenBank/DDBJ databases">
        <title>Streptomyces poriferae sp. nov., a novel marine sponge-derived Actinobacteria species with anti-MRSA activity.</title>
        <authorList>
            <person name="Sandoval-Powers M."/>
            <person name="Kralova S."/>
            <person name="Nguyen G.-S."/>
            <person name="Fawwal D."/>
            <person name="Degnes K."/>
            <person name="Klinkenberg G."/>
            <person name="Sletta H."/>
            <person name="Wentzel A."/>
            <person name="Liles M.R."/>
        </authorList>
    </citation>
    <scope>NUCLEOTIDE SEQUENCE</scope>
    <source>
        <strain evidence="2">DSM 41794</strain>
    </source>
</reference>
<evidence type="ECO:0000256" key="1">
    <source>
        <dbReference type="SAM" id="Phobius"/>
    </source>
</evidence>
<keyword evidence="3" id="KW-1185">Reference proteome</keyword>
<comment type="caution">
    <text evidence="2">The sequence shown here is derived from an EMBL/GenBank/DDBJ whole genome shotgun (WGS) entry which is preliminary data.</text>
</comment>
<name>A0A939JNK8_9ACTN</name>
<evidence type="ECO:0000313" key="3">
    <source>
        <dbReference type="Proteomes" id="UP000664167"/>
    </source>
</evidence>
<keyword evidence="1" id="KW-0472">Membrane</keyword>
<keyword evidence="1" id="KW-1133">Transmembrane helix</keyword>
<feature type="transmembrane region" description="Helical" evidence="1">
    <location>
        <begin position="45"/>
        <end position="68"/>
    </location>
</feature>